<keyword evidence="1" id="KW-1133">Transmembrane helix</keyword>
<evidence type="ECO:0000313" key="3">
    <source>
        <dbReference type="Proteomes" id="UP001500368"/>
    </source>
</evidence>
<evidence type="ECO:0000256" key="1">
    <source>
        <dbReference type="SAM" id="Phobius"/>
    </source>
</evidence>
<feature type="transmembrane region" description="Helical" evidence="1">
    <location>
        <begin position="12"/>
        <end position="32"/>
    </location>
</feature>
<organism evidence="2 3">
    <name type="scientific">Nesterenkonia rhizosphaerae</name>
    <dbReference type="NCBI Taxonomy" id="1348272"/>
    <lineage>
        <taxon>Bacteria</taxon>
        <taxon>Bacillati</taxon>
        <taxon>Actinomycetota</taxon>
        <taxon>Actinomycetes</taxon>
        <taxon>Micrococcales</taxon>
        <taxon>Micrococcaceae</taxon>
        <taxon>Nesterenkonia</taxon>
    </lineage>
</organism>
<comment type="caution">
    <text evidence="2">The sequence shown here is derived from an EMBL/GenBank/DDBJ whole genome shotgun (WGS) entry which is preliminary data.</text>
</comment>
<keyword evidence="1" id="KW-0472">Membrane</keyword>
<sequence length="62" mass="6646">MGDLLEALEAGVKFGLVYFVCFTGMFLLLHVARKTLGETFVSRAIQGAVVAGLVIGVITFVR</sequence>
<keyword evidence="3" id="KW-1185">Reference proteome</keyword>
<keyword evidence="1" id="KW-0812">Transmembrane</keyword>
<feature type="transmembrane region" description="Helical" evidence="1">
    <location>
        <begin position="44"/>
        <end position="61"/>
    </location>
</feature>
<accession>A0ABP9FTC8</accession>
<evidence type="ECO:0000313" key="2">
    <source>
        <dbReference type="EMBL" id="GAA4915595.1"/>
    </source>
</evidence>
<dbReference type="Proteomes" id="UP001500368">
    <property type="component" value="Unassembled WGS sequence"/>
</dbReference>
<dbReference type="RefSeq" id="WP_345476812.1">
    <property type="nucleotide sequence ID" value="NZ_BAABLW010000005.1"/>
</dbReference>
<dbReference type="EMBL" id="BAABLW010000005">
    <property type="protein sequence ID" value="GAA4915595.1"/>
    <property type="molecule type" value="Genomic_DNA"/>
</dbReference>
<protein>
    <submittedName>
        <fullName evidence="2">Uncharacterized protein</fullName>
    </submittedName>
</protein>
<name>A0ABP9FTC8_9MICC</name>
<gene>
    <name evidence="2" type="ORF">GCM10025790_08240</name>
</gene>
<proteinExistence type="predicted"/>
<reference evidence="3" key="1">
    <citation type="journal article" date="2019" name="Int. J. Syst. Evol. Microbiol.">
        <title>The Global Catalogue of Microorganisms (GCM) 10K type strain sequencing project: providing services to taxonomists for standard genome sequencing and annotation.</title>
        <authorList>
            <consortium name="The Broad Institute Genomics Platform"/>
            <consortium name="The Broad Institute Genome Sequencing Center for Infectious Disease"/>
            <person name="Wu L."/>
            <person name="Ma J."/>
        </authorList>
    </citation>
    <scope>NUCLEOTIDE SEQUENCE [LARGE SCALE GENOMIC DNA]</scope>
    <source>
        <strain evidence="3">JCM 19129</strain>
    </source>
</reference>